<dbReference type="EMBL" id="CAJNRF010017935">
    <property type="protein sequence ID" value="CAF2243585.1"/>
    <property type="molecule type" value="Genomic_DNA"/>
</dbReference>
<proteinExistence type="predicted"/>
<feature type="compositionally biased region" description="Basic and acidic residues" evidence="1">
    <location>
        <begin position="381"/>
        <end position="397"/>
    </location>
</feature>
<feature type="region of interest" description="Disordered" evidence="1">
    <location>
        <begin position="378"/>
        <end position="397"/>
    </location>
</feature>
<reference evidence="2" key="1">
    <citation type="submission" date="2021-02" db="EMBL/GenBank/DDBJ databases">
        <authorList>
            <person name="Nowell W R."/>
        </authorList>
    </citation>
    <scope>NUCLEOTIDE SEQUENCE</scope>
</reference>
<dbReference type="Proteomes" id="UP000663856">
    <property type="component" value="Unassembled WGS sequence"/>
</dbReference>
<sequence length="397" mass="47113">QQQQQQQDNDDDDDDEYEDIDDDDDDDDNDSTWILYKDDDGEDQDNQLTYHHTESQELKDLDWKDLPNFIHNMDYDHLNSHERKRARFENQTLLSIRRKTIAANAIVRLPYKGSSVYICSQNSFQQKVDDYMARMGAYKLIHQLNGVNQNASKKCLIDIVERVEIKLHNLLRSKSIAKRQYLAMTIDRSSLILNYLYFVPETHKEDMPVRPITICNDGPTMNIVRYITPLLWSIFDQATNCRRFQNGAIDVIHAIEKYAQMGHLKPGTLFVTFNMDDLTTNEYRHLRQCIIQDTELQMELKKQRELQNQHTLFLPCPKWIDQKQLADYKKRLKGWWKKYYGNEPQTKHIQIKWVESTSKNLTNADILVNKRPPIRLLTLPKNEKNKNNHDTHSYHQQ</sequence>
<protein>
    <submittedName>
        <fullName evidence="2">Uncharacterized protein</fullName>
    </submittedName>
</protein>
<feature type="region of interest" description="Disordered" evidence="1">
    <location>
        <begin position="1"/>
        <end position="45"/>
    </location>
</feature>
<comment type="caution">
    <text evidence="2">The sequence shown here is derived from an EMBL/GenBank/DDBJ whole genome shotgun (WGS) entry which is preliminary data.</text>
</comment>
<accession>A0A817A4B6</accession>
<evidence type="ECO:0000313" key="2">
    <source>
        <dbReference type="EMBL" id="CAF2243585.1"/>
    </source>
</evidence>
<evidence type="ECO:0000256" key="1">
    <source>
        <dbReference type="SAM" id="MobiDB-lite"/>
    </source>
</evidence>
<dbReference type="AlphaFoldDB" id="A0A817A4B6"/>
<feature type="non-terminal residue" evidence="2">
    <location>
        <position position="1"/>
    </location>
</feature>
<evidence type="ECO:0000313" key="3">
    <source>
        <dbReference type="Proteomes" id="UP000663856"/>
    </source>
</evidence>
<feature type="compositionally biased region" description="Acidic residues" evidence="1">
    <location>
        <begin position="8"/>
        <end position="30"/>
    </location>
</feature>
<gene>
    <name evidence="2" type="ORF">WKI299_LOCUS36646</name>
</gene>
<name>A0A817A4B6_9BILA</name>
<organism evidence="2 3">
    <name type="scientific">Rotaria magnacalcarata</name>
    <dbReference type="NCBI Taxonomy" id="392030"/>
    <lineage>
        <taxon>Eukaryota</taxon>
        <taxon>Metazoa</taxon>
        <taxon>Spiralia</taxon>
        <taxon>Gnathifera</taxon>
        <taxon>Rotifera</taxon>
        <taxon>Eurotatoria</taxon>
        <taxon>Bdelloidea</taxon>
        <taxon>Philodinida</taxon>
        <taxon>Philodinidae</taxon>
        <taxon>Rotaria</taxon>
    </lineage>
</organism>